<dbReference type="PANTHER" id="PTHR43591:SF24">
    <property type="entry name" value="2-METHOXY-6-POLYPRENYL-1,4-BENZOQUINOL METHYLASE, MITOCHONDRIAL"/>
    <property type="match status" value="1"/>
</dbReference>
<dbReference type="GO" id="GO:0008168">
    <property type="term" value="F:methyltransferase activity"/>
    <property type="evidence" value="ECO:0007669"/>
    <property type="project" value="UniProtKB-KW"/>
</dbReference>
<evidence type="ECO:0000313" key="2">
    <source>
        <dbReference type="EMBL" id="KAF6796477.1"/>
    </source>
</evidence>
<protein>
    <submittedName>
        <fullName evidence="2">Methyltransferase domain-containing protein</fullName>
    </submittedName>
</protein>
<keyword evidence="3" id="KW-1185">Reference proteome</keyword>
<name>A0A8H6IT24_9PEZI</name>
<evidence type="ECO:0000256" key="1">
    <source>
        <dbReference type="ARBA" id="ARBA00038158"/>
    </source>
</evidence>
<comment type="similarity">
    <text evidence="1">Belongs to the methyltransferase superfamily. LaeA methyltransferase family.</text>
</comment>
<organism evidence="2 3">
    <name type="scientific">Colletotrichum sojae</name>
    <dbReference type="NCBI Taxonomy" id="2175907"/>
    <lineage>
        <taxon>Eukaryota</taxon>
        <taxon>Fungi</taxon>
        <taxon>Dikarya</taxon>
        <taxon>Ascomycota</taxon>
        <taxon>Pezizomycotina</taxon>
        <taxon>Sordariomycetes</taxon>
        <taxon>Hypocreomycetidae</taxon>
        <taxon>Glomerellales</taxon>
        <taxon>Glomerellaceae</taxon>
        <taxon>Colletotrichum</taxon>
        <taxon>Colletotrichum orchidearum species complex</taxon>
    </lineage>
</organism>
<keyword evidence="2" id="KW-0489">Methyltransferase</keyword>
<dbReference type="AlphaFoldDB" id="A0A8H6IT24"/>
<reference evidence="2 3" key="1">
    <citation type="journal article" date="2020" name="Phytopathology">
        <title>Genome Sequence Resources of Colletotrichum truncatum, C. plurivorum, C. musicola, and C. sojae: Four Species Pathogenic to Soybean (Glycine max).</title>
        <authorList>
            <person name="Rogerio F."/>
            <person name="Boufleur T.R."/>
            <person name="Ciampi-Guillardi M."/>
            <person name="Sukno S.A."/>
            <person name="Thon M.R."/>
            <person name="Massola Junior N.S."/>
            <person name="Baroncelli R."/>
        </authorList>
    </citation>
    <scope>NUCLEOTIDE SEQUENCE [LARGE SCALE GENOMIC DNA]</scope>
    <source>
        <strain evidence="2 3">LFN0009</strain>
    </source>
</reference>
<comment type="caution">
    <text evidence="2">The sequence shown here is derived from an EMBL/GenBank/DDBJ whole genome shotgun (WGS) entry which is preliminary data.</text>
</comment>
<dbReference type="EMBL" id="WIGN01000368">
    <property type="protein sequence ID" value="KAF6796477.1"/>
    <property type="molecule type" value="Genomic_DNA"/>
</dbReference>
<dbReference type="CDD" id="cd02440">
    <property type="entry name" value="AdoMet_MTases"/>
    <property type="match status" value="1"/>
</dbReference>
<dbReference type="PANTHER" id="PTHR43591">
    <property type="entry name" value="METHYLTRANSFERASE"/>
    <property type="match status" value="1"/>
</dbReference>
<keyword evidence="2" id="KW-0808">Transferase</keyword>
<gene>
    <name evidence="2" type="ORF">CSOJ01_13168</name>
</gene>
<evidence type="ECO:0000313" key="3">
    <source>
        <dbReference type="Proteomes" id="UP000652219"/>
    </source>
</evidence>
<dbReference type="InterPro" id="IPR029063">
    <property type="entry name" value="SAM-dependent_MTases_sf"/>
</dbReference>
<dbReference type="SUPFAM" id="SSF53335">
    <property type="entry name" value="S-adenosyl-L-methionine-dependent methyltransferases"/>
    <property type="match status" value="1"/>
</dbReference>
<sequence>MSHDNNPAFIAVDEENTKPSNFHQSLASSTVSIRSSLLRNREENGRTYHRYKDGRRDLCHQNTNNGHLDLQHQLYLLTLDDRLGIAPPAQEDAKVGRVLDIGTGTGIWAIHYGDDHPEADIIGVDLSPSQPQNVPPNVRFEIDDVEEEWNYSQGFEYIHSRFMTSSISDWKKFLQQCYANLEAGGYVELQEGDLFPLSDDGTLTHNHALNKWCRLLLEASEKFGRPYMEVPKLKELMIEVGFTDVSMSLYKWPSNAWPKETKYKELGIWNGENMAAGLEAFSMAPFTRAHGWTKAEVDVFLVDVRKDMKNRAIHAYWPIYCIVGRKPEEIGTQGTAAP</sequence>
<accession>A0A8H6IT24</accession>
<dbReference type="Pfam" id="PF13489">
    <property type="entry name" value="Methyltransf_23"/>
    <property type="match status" value="1"/>
</dbReference>
<dbReference type="Proteomes" id="UP000652219">
    <property type="component" value="Unassembled WGS sequence"/>
</dbReference>
<dbReference type="GO" id="GO:0032259">
    <property type="term" value="P:methylation"/>
    <property type="evidence" value="ECO:0007669"/>
    <property type="project" value="UniProtKB-KW"/>
</dbReference>
<dbReference type="Gene3D" id="3.40.50.150">
    <property type="entry name" value="Vaccinia Virus protein VP39"/>
    <property type="match status" value="1"/>
</dbReference>
<proteinExistence type="inferred from homology"/>